<gene>
    <name evidence="1" type="ORF">ACFOOQ_15595</name>
</gene>
<dbReference type="Proteomes" id="UP001595711">
    <property type="component" value="Unassembled WGS sequence"/>
</dbReference>
<dbReference type="RefSeq" id="WP_379728328.1">
    <property type="nucleotide sequence ID" value="NZ_JBHRYJ010000003.1"/>
</dbReference>
<dbReference type="Gene3D" id="1.10.3700.10">
    <property type="entry name" value="AGR C 984p-like"/>
    <property type="match status" value="2"/>
</dbReference>
<dbReference type="InterPro" id="IPR023157">
    <property type="entry name" value="AGR-C-984p-like_sf"/>
</dbReference>
<organism evidence="1 2">
    <name type="scientific">Ferrovibrio xuzhouensis</name>
    <dbReference type="NCBI Taxonomy" id="1576914"/>
    <lineage>
        <taxon>Bacteria</taxon>
        <taxon>Pseudomonadati</taxon>
        <taxon>Pseudomonadota</taxon>
        <taxon>Alphaproteobacteria</taxon>
        <taxon>Rhodospirillales</taxon>
        <taxon>Rhodospirillaceae</taxon>
        <taxon>Ferrovibrio</taxon>
    </lineage>
</organism>
<sequence>MTIDLSVLYGSASTTSSTGTQSALAAFKKLQATAEANQAADSASTTAEKLAAQLRDIDNAGIQTRNAQYKQINAQVESDQTYFQNRIATATSVDELLSDNRFLKVIAYANGYGDTYTTNPQHLRDILTSDLNDPNSVARQGSVQDLELAKKYNFGATGTLTDTNGNAVGLDASGNIVNDNTAVTPLPASLAKLRNITVNSNGFAQLDPSGNLVIAGNVGNSDANAYSKALSKTLLTEETAPDSTDTSYEYDSEDYQRYIQRTDVQTDVQYFKDNIGSVKTEDDLFKNTRLLNFILKAYDLESDEQYPGKIRQILDSDLTDVNSLANRFQDPRYQQLAKDFDFFNSGTTKLTSSSTVDSIVNKYQQTSYEQNLDEQAPGVRVAIEFERRIKDVTSTVQVLGDSVLREVITTANYIPPELAYQDTDAQVATVEKKVNVTDLAKDPTAAEKLVERYLAIKDSGSSGSSGNSYLLDLFA</sequence>
<comment type="caution">
    <text evidence="1">The sequence shown here is derived from an EMBL/GenBank/DDBJ whole genome shotgun (WGS) entry which is preliminary data.</text>
</comment>
<proteinExistence type="predicted"/>
<evidence type="ECO:0000313" key="1">
    <source>
        <dbReference type="EMBL" id="MFC3676982.1"/>
    </source>
</evidence>
<accession>A0ABV7VIW3</accession>
<name>A0ABV7VIW3_9PROT</name>
<dbReference type="InterPro" id="IPR010626">
    <property type="entry name" value="DUF1217"/>
</dbReference>
<evidence type="ECO:0000313" key="2">
    <source>
        <dbReference type="Proteomes" id="UP001595711"/>
    </source>
</evidence>
<dbReference type="EMBL" id="JBHRYJ010000003">
    <property type="protein sequence ID" value="MFC3676982.1"/>
    <property type="molecule type" value="Genomic_DNA"/>
</dbReference>
<dbReference type="Pfam" id="PF06748">
    <property type="entry name" value="DUF1217"/>
    <property type="match status" value="1"/>
</dbReference>
<reference evidence="2" key="1">
    <citation type="journal article" date="2019" name="Int. J. Syst. Evol. Microbiol.">
        <title>The Global Catalogue of Microorganisms (GCM) 10K type strain sequencing project: providing services to taxonomists for standard genome sequencing and annotation.</title>
        <authorList>
            <consortium name="The Broad Institute Genomics Platform"/>
            <consortium name="The Broad Institute Genome Sequencing Center for Infectious Disease"/>
            <person name="Wu L."/>
            <person name="Ma J."/>
        </authorList>
    </citation>
    <scope>NUCLEOTIDE SEQUENCE [LARGE SCALE GENOMIC DNA]</scope>
    <source>
        <strain evidence="2">KCTC 42182</strain>
    </source>
</reference>
<protein>
    <submittedName>
        <fullName evidence="1">DUF1217 domain-containing protein</fullName>
    </submittedName>
</protein>
<dbReference type="SUPFAM" id="SSF158837">
    <property type="entry name" value="AGR C 984p-like"/>
    <property type="match status" value="2"/>
</dbReference>
<keyword evidence="2" id="KW-1185">Reference proteome</keyword>